<organism evidence="8 9">
    <name type="scientific">Raineya orbicola</name>
    <dbReference type="NCBI Taxonomy" id="2016530"/>
    <lineage>
        <taxon>Bacteria</taxon>
        <taxon>Pseudomonadati</taxon>
        <taxon>Bacteroidota</taxon>
        <taxon>Cytophagia</taxon>
        <taxon>Cytophagales</taxon>
        <taxon>Raineyaceae</taxon>
        <taxon>Raineya</taxon>
    </lineage>
</organism>
<evidence type="ECO:0000256" key="6">
    <source>
        <dbReference type="ARBA" id="ARBA00031723"/>
    </source>
</evidence>
<reference evidence="8 9" key="1">
    <citation type="submission" date="2017-06" db="EMBL/GenBank/DDBJ databases">
        <title>Raineya orbicola gen. nov., sp. nov. a slightly thermophilic bacterium of the phylum Bacteroidetes and the description of Raineyaceae fam. nov.</title>
        <authorList>
            <person name="Albuquerque L."/>
            <person name="Polonia A.R.M."/>
            <person name="Barroso C."/>
            <person name="Froufe H.J.C."/>
            <person name="Lage O."/>
            <person name="Lobo-Da-Cunha A."/>
            <person name="Egas C."/>
            <person name="Da Costa M.S."/>
        </authorList>
    </citation>
    <scope>NUCLEOTIDE SEQUENCE [LARGE SCALE GENOMIC DNA]</scope>
    <source>
        <strain evidence="8 9">SPSPC-11</strain>
    </source>
</reference>
<accession>A0A2N3IBP1</accession>
<keyword evidence="5" id="KW-0051">Antiviral defense</keyword>
<dbReference type="AlphaFoldDB" id="A0A2N3IBP1"/>
<protein>
    <recommendedName>
        <fullName evidence="3">CRISPR system Cms protein Csm2</fullName>
    </recommendedName>
    <alternativeName>
        <fullName evidence="6">CRISPR type III A-associated protein Csm2</fullName>
    </alternativeName>
</protein>
<evidence type="ECO:0000256" key="3">
    <source>
        <dbReference type="ARBA" id="ARBA00016118"/>
    </source>
</evidence>
<dbReference type="Pfam" id="PF03750">
    <property type="entry name" value="Csm2_III-A"/>
    <property type="match status" value="1"/>
</dbReference>
<evidence type="ECO:0000313" key="8">
    <source>
        <dbReference type="EMBL" id="PKQ67673.1"/>
    </source>
</evidence>
<dbReference type="EMBL" id="NKXO01000031">
    <property type="protein sequence ID" value="PKQ67673.1"/>
    <property type="molecule type" value="Genomic_DNA"/>
</dbReference>
<feature type="region of interest" description="Disordered" evidence="7">
    <location>
        <begin position="1"/>
        <end position="21"/>
    </location>
</feature>
<dbReference type="InterPro" id="IPR010149">
    <property type="entry name" value="CRISPR-assoc_prot_Csm2_III-A"/>
</dbReference>
<keyword evidence="4" id="KW-0694">RNA-binding</keyword>
<dbReference type="RefSeq" id="WP_101359213.1">
    <property type="nucleotide sequence ID" value="NZ_NKXO01000031.1"/>
</dbReference>
<comment type="similarity">
    <text evidence="2">Belongs to the CRISPR-associated Csm2 family.</text>
</comment>
<evidence type="ECO:0000256" key="7">
    <source>
        <dbReference type="SAM" id="MobiDB-lite"/>
    </source>
</evidence>
<sequence length="147" mass="17002">MHGSKNPNQNKGQEQGKKNKTFAELAEKGLEHFGELKNELLNFQKSSKIDEVFNKTEEFVKNYSQSITAHQLRNIYQEIKKANEVLDLKLLRPNLAYIAGRLDKGEGKEFVAFVDALIREVDSKEKLENFKDFMEAVVAYHKFYSSK</sequence>
<dbReference type="NCBIfam" id="TIGR01870">
    <property type="entry name" value="cas_TM1810_Csm2"/>
    <property type="match status" value="1"/>
</dbReference>
<evidence type="ECO:0000256" key="2">
    <source>
        <dbReference type="ARBA" id="ARBA00006896"/>
    </source>
</evidence>
<dbReference type="Proteomes" id="UP000233387">
    <property type="component" value="Unassembled WGS sequence"/>
</dbReference>
<dbReference type="GO" id="GO:0051607">
    <property type="term" value="P:defense response to virus"/>
    <property type="evidence" value="ECO:0007669"/>
    <property type="project" value="UniProtKB-KW"/>
</dbReference>
<evidence type="ECO:0000256" key="4">
    <source>
        <dbReference type="ARBA" id="ARBA00022884"/>
    </source>
</evidence>
<dbReference type="GO" id="GO:0003723">
    <property type="term" value="F:RNA binding"/>
    <property type="evidence" value="ECO:0007669"/>
    <property type="project" value="UniProtKB-KW"/>
</dbReference>
<evidence type="ECO:0000256" key="1">
    <source>
        <dbReference type="ARBA" id="ARBA00003640"/>
    </source>
</evidence>
<comment type="caution">
    <text evidence="8">The sequence shown here is derived from an EMBL/GenBank/DDBJ whole genome shotgun (WGS) entry which is preliminary data.</text>
</comment>
<comment type="function">
    <text evidence="1">This subunit may be involved in monitoring complementarity of crRNA and target RNA.</text>
</comment>
<gene>
    <name evidence="8" type="ORF">Rain11_1948</name>
</gene>
<name>A0A2N3IBP1_9BACT</name>
<evidence type="ECO:0000313" key="9">
    <source>
        <dbReference type="Proteomes" id="UP000233387"/>
    </source>
</evidence>
<proteinExistence type="inferred from homology"/>
<dbReference type="OrthoDB" id="964629at2"/>
<feature type="compositionally biased region" description="Low complexity" evidence="7">
    <location>
        <begin position="1"/>
        <end position="13"/>
    </location>
</feature>
<evidence type="ECO:0000256" key="5">
    <source>
        <dbReference type="ARBA" id="ARBA00023118"/>
    </source>
</evidence>
<keyword evidence="9" id="KW-1185">Reference proteome</keyword>